<organism evidence="3">
    <name type="scientific">Brassica campestris</name>
    <name type="common">Field mustard</name>
    <dbReference type="NCBI Taxonomy" id="3711"/>
    <lineage>
        <taxon>Eukaryota</taxon>
        <taxon>Viridiplantae</taxon>
        <taxon>Streptophyta</taxon>
        <taxon>Embryophyta</taxon>
        <taxon>Tracheophyta</taxon>
        <taxon>Spermatophyta</taxon>
        <taxon>Magnoliopsida</taxon>
        <taxon>eudicotyledons</taxon>
        <taxon>Gunneridae</taxon>
        <taxon>Pentapetalae</taxon>
        <taxon>rosids</taxon>
        <taxon>malvids</taxon>
        <taxon>Brassicales</taxon>
        <taxon>Brassicaceae</taxon>
        <taxon>Brassiceae</taxon>
        <taxon>Brassica</taxon>
    </lineage>
</organism>
<reference evidence="3" key="3">
    <citation type="submission" date="2018-11" db="EMBL/GenBank/DDBJ databases">
        <authorList>
            <consortium name="Genoscope - CEA"/>
            <person name="William W."/>
        </authorList>
    </citation>
    <scope>NUCLEOTIDE SEQUENCE</scope>
</reference>
<keyword evidence="5" id="KW-1185">Reference proteome</keyword>
<dbReference type="Proteomes" id="UP000011750">
    <property type="component" value="Chromosome A09"/>
</dbReference>
<evidence type="ECO:0000256" key="1">
    <source>
        <dbReference type="SAM" id="Phobius"/>
    </source>
</evidence>
<proteinExistence type="predicted"/>
<dbReference type="EnsemblPlants" id="Bra032311.1">
    <property type="protein sequence ID" value="Bra032311.1-P"/>
    <property type="gene ID" value="Bra032311"/>
</dbReference>
<keyword evidence="1" id="KW-0472">Membrane</keyword>
<dbReference type="Gramene" id="Bra032311.1">
    <property type="protein sequence ID" value="Bra032311.1-P"/>
    <property type="gene ID" value="Bra032311"/>
</dbReference>
<dbReference type="OMA" id="TIRAWAG"/>
<reference evidence="4" key="4">
    <citation type="submission" date="2023-03" db="UniProtKB">
        <authorList>
            <consortium name="EnsemblPlants"/>
        </authorList>
    </citation>
    <scope>IDENTIFICATION</scope>
    <source>
        <strain evidence="4">cv. Chiifu-401-42</strain>
    </source>
</reference>
<gene>
    <name evidence="3" type="ORF">BRAA09T37971Z</name>
    <name evidence="2" type="ORF">BRAPAZ1V2_A09P25670.2</name>
</gene>
<dbReference type="EMBL" id="LR031568">
    <property type="protein sequence ID" value="VDC60360.1"/>
    <property type="molecule type" value="Genomic_DNA"/>
</dbReference>
<dbReference type="Proteomes" id="UP000694005">
    <property type="component" value="Chromosome A09"/>
</dbReference>
<keyword evidence="1" id="KW-0812">Transmembrane</keyword>
<keyword evidence="1" id="KW-1133">Transmembrane helix</keyword>
<evidence type="ECO:0000313" key="5">
    <source>
        <dbReference type="Proteomes" id="UP000011750"/>
    </source>
</evidence>
<dbReference type="HOGENOM" id="CLU_1909629_0_0_1"/>
<dbReference type="EMBL" id="LS974625">
    <property type="protein sequence ID" value="CAG7862100.1"/>
    <property type="molecule type" value="Genomic_DNA"/>
</dbReference>
<evidence type="ECO:0000313" key="4">
    <source>
        <dbReference type="EnsemblPlants" id="Bra032311.1-P"/>
    </source>
</evidence>
<reference evidence="5" key="2">
    <citation type="journal article" date="2018" name="Hortic Res">
        <title>Improved Brassica rapa reference genome by single-molecule sequencing and chromosome conformation capture technologies.</title>
        <authorList>
            <person name="Zhang L."/>
            <person name="Cai X."/>
            <person name="Wu J."/>
            <person name="Liu M."/>
            <person name="Grob S."/>
            <person name="Cheng F."/>
            <person name="Liang J."/>
            <person name="Cai C."/>
            <person name="Liu Z."/>
            <person name="Liu B."/>
            <person name="Wang F."/>
            <person name="Li S."/>
            <person name="Liu F."/>
            <person name="Li X."/>
            <person name="Cheng L."/>
            <person name="Yang W."/>
            <person name="Li M.H."/>
            <person name="Grossniklaus U."/>
            <person name="Zheng H."/>
            <person name="Wang X."/>
        </authorList>
    </citation>
    <scope>NUCLEOTIDE SEQUENCE [LARGE SCALE GENOMIC DNA]</scope>
    <source>
        <strain evidence="5">cv. Chiifu-401-42</strain>
    </source>
</reference>
<evidence type="ECO:0000313" key="2">
    <source>
        <dbReference type="EMBL" id="CAG7862100.1"/>
    </source>
</evidence>
<protein>
    <submittedName>
        <fullName evidence="3 4">Uncharacterized protein</fullName>
    </submittedName>
</protein>
<dbReference type="AlphaFoldDB" id="A0A3P5YFV1"/>
<dbReference type="Gramene" id="A09p25670.2_BraZ1">
    <property type="protein sequence ID" value="A09p25670.2_BraZ1.CDS"/>
    <property type="gene ID" value="A09g25670.2_BraZ1"/>
</dbReference>
<reference evidence="5" key="1">
    <citation type="journal article" date="2011" name="Nat. Genet.">
        <title>The genome of the mesopolyploid crop species Brassica rapa.</title>
        <authorList>
            <consortium name="Brassica rapa Genome Sequencing Project Consortium"/>
            <person name="Wang X."/>
            <person name="Wang H."/>
            <person name="Wang J."/>
            <person name="Sun R."/>
            <person name="Wu J."/>
            <person name="Liu S."/>
            <person name="Bai Y."/>
            <person name="Mun J.H."/>
            <person name="Bancroft I."/>
            <person name="Cheng F."/>
            <person name="Huang S."/>
            <person name="Li X."/>
            <person name="Hua W."/>
            <person name="Wang J."/>
            <person name="Wang X."/>
            <person name="Freeling M."/>
            <person name="Pires J.C."/>
            <person name="Paterson A.H."/>
            <person name="Chalhoub B."/>
            <person name="Wang B."/>
            <person name="Hayward A."/>
            <person name="Sharpe A.G."/>
            <person name="Park B.S."/>
            <person name="Weisshaar B."/>
            <person name="Liu B."/>
            <person name="Li B."/>
            <person name="Liu B."/>
            <person name="Tong C."/>
            <person name="Song C."/>
            <person name="Duran C."/>
            <person name="Peng C."/>
            <person name="Geng C."/>
            <person name="Koh C."/>
            <person name="Lin C."/>
            <person name="Edwards D."/>
            <person name="Mu D."/>
            <person name="Shen D."/>
            <person name="Soumpourou E."/>
            <person name="Li F."/>
            <person name="Fraser F."/>
            <person name="Conant G."/>
            <person name="Lassalle G."/>
            <person name="King G.J."/>
            <person name="Bonnema G."/>
            <person name="Tang H."/>
            <person name="Wang H."/>
            <person name="Belcram H."/>
            <person name="Zhou H."/>
            <person name="Hirakawa H."/>
            <person name="Abe H."/>
            <person name="Guo H."/>
            <person name="Wang H."/>
            <person name="Jin H."/>
            <person name="Parkin I.A."/>
            <person name="Batley J."/>
            <person name="Kim J.S."/>
            <person name="Just J."/>
            <person name="Li J."/>
            <person name="Xu J."/>
            <person name="Deng J."/>
            <person name="Kim J.A."/>
            <person name="Li J."/>
            <person name="Yu J."/>
            <person name="Meng J."/>
            <person name="Wang J."/>
            <person name="Min J."/>
            <person name="Poulain J."/>
            <person name="Wang J."/>
            <person name="Hatakeyama K."/>
            <person name="Wu K."/>
            <person name="Wang L."/>
            <person name="Fang L."/>
            <person name="Trick M."/>
            <person name="Links M.G."/>
            <person name="Zhao M."/>
            <person name="Jin M."/>
            <person name="Ramchiary N."/>
            <person name="Drou N."/>
            <person name="Berkman P.J."/>
            <person name="Cai Q."/>
            <person name="Huang Q."/>
            <person name="Li R."/>
            <person name="Tabata S."/>
            <person name="Cheng S."/>
            <person name="Zhang S."/>
            <person name="Zhang S."/>
            <person name="Huang S."/>
            <person name="Sato S."/>
            <person name="Sun S."/>
            <person name="Kwon S.J."/>
            <person name="Choi S.R."/>
            <person name="Lee T.H."/>
            <person name="Fan W."/>
            <person name="Zhao X."/>
            <person name="Tan X."/>
            <person name="Xu X."/>
            <person name="Wang Y."/>
            <person name="Qiu Y."/>
            <person name="Yin Y."/>
            <person name="Li Y."/>
            <person name="Du Y."/>
            <person name="Liao Y."/>
            <person name="Lim Y."/>
            <person name="Narusaka Y."/>
            <person name="Wang Y."/>
            <person name="Wang Z."/>
            <person name="Li Z."/>
            <person name="Wang Z."/>
            <person name="Xiong Z."/>
            <person name="Zhang Z."/>
        </authorList>
    </citation>
    <scope>NUCLEOTIDE SEQUENCE [LARGE SCALE GENOMIC DNA]</scope>
    <source>
        <strain evidence="5">cv. Chiifu-401-42</strain>
    </source>
</reference>
<feature type="transmembrane region" description="Helical" evidence="1">
    <location>
        <begin position="83"/>
        <end position="103"/>
    </location>
</feature>
<sequence>MCNKGSGIAAKPRGIENVITITAYGSSISLLQWLNRTKVLIAVAMILGDGVYKLASIEQDPSLRTKIPSWVAGGGYELRLPEWYYILVISVFALVLALCNALWSQAHGLVTSQPMFTIRAWAGSDHGGLPAHI</sequence>
<accession>M4EU29</accession>
<evidence type="ECO:0000313" key="3">
    <source>
        <dbReference type="EMBL" id="VDC60360.1"/>
    </source>
</evidence>
<dbReference type="STRING" id="51351.M4EU29"/>
<accession>A0A3P5YFV1</accession>
<name>A0A3P5YFV1_BRACM</name>